<dbReference type="AlphaFoldDB" id="K7N4A8"/>
<dbReference type="EMBL" id="CM000853">
    <property type="protein sequence ID" value="KRG91983.1"/>
    <property type="molecule type" value="Genomic_DNA"/>
</dbReference>
<evidence type="ECO:0000313" key="3">
    <source>
        <dbReference type="EnsemblPlants" id="KRG91983"/>
    </source>
</evidence>
<dbReference type="Proteomes" id="UP000008827">
    <property type="component" value="Chromosome 20"/>
</dbReference>
<gene>
    <name evidence="2" type="ORF">GLYMA_20G183800</name>
</gene>
<keyword evidence="1" id="KW-0472">Membrane</keyword>
<dbReference type="Gramene" id="KRG91983">
    <property type="protein sequence ID" value="KRG91983"/>
    <property type="gene ID" value="GLYMA_20G183800"/>
</dbReference>
<keyword evidence="1" id="KW-0812">Transmembrane</keyword>
<name>K7N4A8_SOYBN</name>
<evidence type="ECO:0000256" key="1">
    <source>
        <dbReference type="SAM" id="Phobius"/>
    </source>
</evidence>
<dbReference type="EnsemblPlants" id="KRG91983">
    <property type="protein sequence ID" value="KRG91983"/>
    <property type="gene ID" value="GLYMA_20G183800"/>
</dbReference>
<dbReference type="HOGENOM" id="CLU_2642965_0_0_1"/>
<keyword evidence="4" id="KW-1185">Reference proteome</keyword>
<accession>K7N4A8</accession>
<dbReference type="InParanoid" id="K7N4A8"/>
<protein>
    <submittedName>
        <fullName evidence="2 3">Uncharacterized protein</fullName>
    </submittedName>
</protein>
<reference evidence="3" key="2">
    <citation type="submission" date="2018-02" db="UniProtKB">
        <authorList>
            <consortium name="EnsemblPlants"/>
        </authorList>
    </citation>
    <scope>IDENTIFICATION</scope>
    <source>
        <strain evidence="3">Williams 82</strain>
    </source>
</reference>
<evidence type="ECO:0000313" key="4">
    <source>
        <dbReference type="Proteomes" id="UP000008827"/>
    </source>
</evidence>
<keyword evidence="1" id="KW-1133">Transmembrane helix</keyword>
<feature type="transmembrane region" description="Helical" evidence="1">
    <location>
        <begin position="51"/>
        <end position="72"/>
    </location>
</feature>
<reference evidence="2" key="3">
    <citation type="submission" date="2018-07" db="EMBL/GenBank/DDBJ databases">
        <title>WGS assembly of Glycine max.</title>
        <authorList>
            <person name="Schmutz J."/>
            <person name="Cannon S."/>
            <person name="Schlueter J."/>
            <person name="Ma J."/>
            <person name="Mitros T."/>
            <person name="Nelson W."/>
            <person name="Hyten D."/>
            <person name="Song Q."/>
            <person name="Thelen J."/>
            <person name="Cheng J."/>
            <person name="Xu D."/>
            <person name="Hellsten U."/>
            <person name="May G."/>
            <person name="Yu Y."/>
            <person name="Sakurai T."/>
            <person name="Umezawa T."/>
            <person name="Bhattacharyya M."/>
            <person name="Sandhu D."/>
            <person name="Valliyodan B."/>
            <person name="Lindquist E."/>
            <person name="Peto M."/>
            <person name="Grant D."/>
            <person name="Shu S."/>
            <person name="Goodstein D."/>
            <person name="Barry K."/>
            <person name="Futrell-Griggs M."/>
            <person name="Abernathy B."/>
            <person name="Du J."/>
            <person name="Tian Z."/>
            <person name="Zhu L."/>
            <person name="Gill N."/>
            <person name="Joshi T."/>
            <person name="Libault M."/>
            <person name="Sethuraman A."/>
            <person name="Zhang X."/>
            <person name="Shinozaki K."/>
            <person name="Nguyen H."/>
            <person name="Wing R."/>
            <person name="Cregan P."/>
            <person name="Specht J."/>
            <person name="Grimwood J."/>
            <person name="Rokhsar D."/>
            <person name="Stacey G."/>
            <person name="Shoemaker R."/>
            <person name="Jackson S."/>
        </authorList>
    </citation>
    <scope>NUCLEOTIDE SEQUENCE</scope>
    <source>
        <tissue evidence="2">Callus</tissue>
    </source>
</reference>
<evidence type="ECO:0000313" key="2">
    <source>
        <dbReference type="EMBL" id="KRG91983.1"/>
    </source>
</evidence>
<organism evidence="3">
    <name type="scientific">Glycine max</name>
    <name type="common">Soybean</name>
    <name type="synonym">Glycine hispida</name>
    <dbReference type="NCBI Taxonomy" id="3847"/>
    <lineage>
        <taxon>Eukaryota</taxon>
        <taxon>Viridiplantae</taxon>
        <taxon>Streptophyta</taxon>
        <taxon>Embryophyta</taxon>
        <taxon>Tracheophyta</taxon>
        <taxon>Spermatophyta</taxon>
        <taxon>Magnoliopsida</taxon>
        <taxon>eudicotyledons</taxon>
        <taxon>Gunneridae</taxon>
        <taxon>Pentapetalae</taxon>
        <taxon>rosids</taxon>
        <taxon>fabids</taxon>
        <taxon>Fabales</taxon>
        <taxon>Fabaceae</taxon>
        <taxon>Papilionoideae</taxon>
        <taxon>50 kb inversion clade</taxon>
        <taxon>NPAAA clade</taxon>
        <taxon>indigoferoid/millettioid clade</taxon>
        <taxon>Phaseoleae</taxon>
        <taxon>Glycine</taxon>
        <taxon>Glycine subgen. Soja</taxon>
    </lineage>
</organism>
<reference evidence="2 3" key="1">
    <citation type="journal article" date="2010" name="Nature">
        <title>Genome sequence of the palaeopolyploid soybean.</title>
        <authorList>
            <person name="Schmutz J."/>
            <person name="Cannon S.B."/>
            <person name="Schlueter J."/>
            <person name="Ma J."/>
            <person name="Mitros T."/>
            <person name="Nelson W."/>
            <person name="Hyten D.L."/>
            <person name="Song Q."/>
            <person name="Thelen J.J."/>
            <person name="Cheng J."/>
            <person name="Xu D."/>
            <person name="Hellsten U."/>
            <person name="May G.D."/>
            <person name="Yu Y."/>
            <person name="Sakurai T."/>
            <person name="Umezawa T."/>
            <person name="Bhattacharyya M.K."/>
            <person name="Sandhu D."/>
            <person name="Valliyodan B."/>
            <person name="Lindquist E."/>
            <person name="Peto M."/>
            <person name="Grant D."/>
            <person name="Shu S."/>
            <person name="Goodstein D."/>
            <person name="Barry K."/>
            <person name="Futrell-Griggs M."/>
            <person name="Abernathy B."/>
            <person name="Du J."/>
            <person name="Tian Z."/>
            <person name="Zhu L."/>
            <person name="Gill N."/>
            <person name="Joshi T."/>
            <person name="Libault M."/>
            <person name="Sethuraman A."/>
            <person name="Zhang X.-C."/>
            <person name="Shinozaki K."/>
            <person name="Nguyen H.T."/>
            <person name="Wing R.A."/>
            <person name="Cregan P."/>
            <person name="Specht J."/>
            <person name="Grimwood J."/>
            <person name="Rokhsar D."/>
            <person name="Stacey G."/>
            <person name="Shoemaker R.C."/>
            <person name="Jackson S.A."/>
        </authorList>
    </citation>
    <scope>NUCLEOTIDE SEQUENCE [LARGE SCALE GENOMIC DNA]</scope>
    <source>
        <strain evidence="3">cv. Williams 82</strain>
        <tissue evidence="2">Callus</tissue>
    </source>
</reference>
<sequence length="77" mass="8879">MCLQLSACIVIFKVRFIKLSQSNKLFPLIASGNRFVPVSNRAFLYNRLNIITIYVHLLFGANYYSFLSILYLEVSLV</sequence>
<dbReference type="PaxDb" id="3847-GLYMA20G32462.1"/>
<proteinExistence type="predicted"/>